<evidence type="ECO:0000313" key="1">
    <source>
        <dbReference type="EMBL" id="MBV4359821.1"/>
    </source>
</evidence>
<dbReference type="Proteomes" id="UP000812270">
    <property type="component" value="Unassembled WGS sequence"/>
</dbReference>
<comment type="caution">
    <text evidence="1">The sequence shown here is derived from an EMBL/GenBank/DDBJ whole genome shotgun (WGS) entry which is preliminary data.</text>
</comment>
<protein>
    <submittedName>
        <fullName evidence="1">Uncharacterized protein</fullName>
    </submittedName>
</protein>
<dbReference type="RefSeq" id="WP_217794084.1">
    <property type="nucleotide sequence ID" value="NZ_JAHSPG010000016.1"/>
</dbReference>
<dbReference type="EMBL" id="JAHSPG010000016">
    <property type="protein sequence ID" value="MBV4359821.1"/>
    <property type="molecule type" value="Genomic_DNA"/>
</dbReference>
<name>A0A9E2W9B4_9BACT</name>
<gene>
    <name evidence="1" type="ORF">KTO63_21835</name>
</gene>
<keyword evidence="2" id="KW-1185">Reference proteome</keyword>
<organism evidence="1 2">
    <name type="scientific">Pinibacter aurantiacus</name>
    <dbReference type="NCBI Taxonomy" id="2851599"/>
    <lineage>
        <taxon>Bacteria</taxon>
        <taxon>Pseudomonadati</taxon>
        <taxon>Bacteroidota</taxon>
        <taxon>Chitinophagia</taxon>
        <taxon>Chitinophagales</taxon>
        <taxon>Chitinophagaceae</taxon>
        <taxon>Pinibacter</taxon>
    </lineage>
</organism>
<reference evidence="1" key="1">
    <citation type="submission" date="2021-06" db="EMBL/GenBank/DDBJ databases">
        <authorList>
            <person name="Huq M.A."/>
        </authorList>
    </citation>
    <scope>NUCLEOTIDE SEQUENCE</scope>
    <source>
        <strain evidence="1">MAH-26</strain>
    </source>
</reference>
<accession>A0A9E2W9B4</accession>
<sequence length="201" mass="23404">MSATKIMLSEDELQLVQNSGWILTKNAIIEKVYAMFGNVAHQLHNHINARQHTLPAVCSINNPKISKGEKYEELPYVMLDYPRFFTREEIVAVRNFFWWGNYFSTTLHVRGEHRHKVAESILDRFEHLAAKQFYLSTEGNEWAHNIDSRNYSLLKDYSKTALSDVLEKNNFIKLAVKSPLKEWSIAEKQLETSSIEMLTLL</sequence>
<evidence type="ECO:0000313" key="2">
    <source>
        <dbReference type="Proteomes" id="UP000812270"/>
    </source>
</evidence>
<dbReference type="AlphaFoldDB" id="A0A9E2W9B4"/>
<proteinExistence type="predicted"/>